<comment type="caution">
    <text evidence="1">The sequence shown here is derived from an EMBL/GenBank/DDBJ whole genome shotgun (WGS) entry which is preliminary data.</text>
</comment>
<protein>
    <submittedName>
        <fullName evidence="1">Uncharacterized protein</fullName>
    </submittedName>
</protein>
<sequence length="62" mass="6669">MPTAKVFTADALTLLHEAAGSSLRDIDRMATAALREAARRKKKLVERDVMARIVGDLGTDGS</sequence>
<gene>
    <name evidence="1" type="ORF">BE08_24230</name>
</gene>
<proteinExistence type="predicted"/>
<dbReference type="EMBL" id="JELY01002731">
    <property type="protein sequence ID" value="KYF51727.1"/>
    <property type="molecule type" value="Genomic_DNA"/>
</dbReference>
<dbReference type="AlphaFoldDB" id="A0A150P7S0"/>
<accession>A0A150P7S0</accession>
<evidence type="ECO:0000313" key="2">
    <source>
        <dbReference type="Proteomes" id="UP000075420"/>
    </source>
</evidence>
<evidence type="ECO:0000313" key="1">
    <source>
        <dbReference type="EMBL" id="KYF51727.1"/>
    </source>
</evidence>
<organism evidence="1 2">
    <name type="scientific">Sorangium cellulosum</name>
    <name type="common">Polyangium cellulosum</name>
    <dbReference type="NCBI Taxonomy" id="56"/>
    <lineage>
        <taxon>Bacteria</taxon>
        <taxon>Pseudomonadati</taxon>
        <taxon>Myxococcota</taxon>
        <taxon>Polyangia</taxon>
        <taxon>Polyangiales</taxon>
        <taxon>Polyangiaceae</taxon>
        <taxon>Sorangium</taxon>
    </lineage>
</organism>
<reference evidence="1 2" key="1">
    <citation type="submission" date="2014-02" db="EMBL/GenBank/DDBJ databases">
        <title>The small core and large imbalanced accessory genome model reveals a collaborative survival strategy of Sorangium cellulosum strains in nature.</title>
        <authorList>
            <person name="Han K."/>
            <person name="Peng R."/>
            <person name="Blom J."/>
            <person name="Li Y.-Z."/>
        </authorList>
    </citation>
    <scope>NUCLEOTIDE SEQUENCE [LARGE SCALE GENOMIC DNA]</scope>
    <source>
        <strain evidence="1 2">So0157-25</strain>
    </source>
</reference>
<dbReference type="Proteomes" id="UP000075420">
    <property type="component" value="Unassembled WGS sequence"/>
</dbReference>
<name>A0A150P7S0_SORCE</name>